<sequence length="87" mass="10213">MEKRIITVYLNSKPYKLSIDIDRSKDMTTYRVINNANEEELEDFIPDNLEFDEDGQMKMDERIQTTEGIEIAKAIWKAIDDQLNIGE</sequence>
<organism evidence="1 2">
    <name type="scientific">Chitinophaga defluvii</name>
    <dbReference type="NCBI Taxonomy" id="3163343"/>
    <lineage>
        <taxon>Bacteria</taxon>
        <taxon>Pseudomonadati</taxon>
        <taxon>Bacteroidota</taxon>
        <taxon>Chitinophagia</taxon>
        <taxon>Chitinophagales</taxon>
        <taxon>Chitinophagaceae</taxon>
        <taxon>Chitinophaga</taxon>
    </lineage>
</organism>
<evidence type="ECO:0000313" key="2">
    <source>
        <dbReference type="Proteomes" id="UP001549749"/>
    </source>
</evidence>
<dbReference type="EMBL" id="JBEXAC010000001">
    <property type="protein sequence ID" value="MET6996210.1"/>
    <property type="molecule type" value="Genomic_DNA"/>
</dbReference>
<keyword evidence="2" id="KW-1185">Reference proteome</keyword>
<reference evidence="1 2" key="1">
    <citation type="submission" date="2024-06" db="EMBL/GenBank/DDBJ databases">
        <title>Chitinophaga defluvii sp. nov., isolated from municipal sewage.</title>
        <authorList>
            <person name="Zhang L."/>
        </authorList>
    </citation>
    <scope>NUCLEOTIDE SEQUENCE [LARGE SCALE GENOMIC DNA]</scope>
    <source>
        <strain evidence="1 2">H8</strain>
    </source>
</reference>
<gene>
    <name evidence="1" type="ORF">ABR189_02470</name>
</gene>
<dbReference type="RefSeq" id="WP_354658857.1">
    <property type="nucleotide sequence ID" value="NZ_JBEXAC010000001.1"/>
</dbReference>
<evidence type="ECO:0000313" key="1">
    <source>
        <dbReference type="EMBL" id="MET6996210.1"/>
    </source>
</evidence>
<protein>
    <submittedName>
        <fullName evidence="1">Uncharacterized protein</fullName>
    </submittedName>
</protein>
<proteinExistence type="predicted"/>
<name>A0ABV2SZK3_9BACT</name>
<dbReference type="Proteomes" id="UP001549749">
    <property type="component" value="Unassembled WGS sequence"/>
</dbReference>
<accession>A0ABV2SZK3</accession>
<comment type="caution">
    <text evidence="1">The sequence shown here is derived from an EMBL/GenBank/DDBJ whole genome shotgun (WGS) entry which is preliminary data.</text>
</comment>